<dbReference type="Proteomes" id="UP001159363">
    <property type="component" value="Chromosome 1"/>
</dbReference>
<feature type="region of interest" description="Disordered" evidence="1">
    <location>
        <begin position="1"/>
        <end position="25"/>
    </location>
</feature>
<feature type="compositionally biased region" description="Basic and acidic residues" evidence="1">
    <location>
        <begin position="69"/>
        <end position="79"/>
    </location>
</feature>
<comment type="caution">
    <text evidence="2">The sequence shown here is derived from an EMBL/GenBank/DDBJ whole genome shotgun (WGS) entry which is preliminary data.</text>
</comment>
<evidence type="ECO:0000313" key="3">
    <source>
        <dbReference type="Proteomes" id="UP001159363"/>
    </source>
</evidence>
<sequence>MQGWGKREISEKTRRPATLSGTIPTCENLGVSRLRELMRVIEVSMKQHRNERVGETGYPRENPPTNGIVRHDSHMRKSGDPPATQGWGETGDPRENPPTSGMIPTCENPGVTPPR</sequence>
<reference evidence="2 3" key="1">
    <citation type="submission" date="2023-02" db="EMBL/GenBank/DDBJ databases">
        <title>LHISI_Scaffold_Assembly.</title>
        <authorList>
            <person name="Stuart O.P."/>
            <person name="Cleave R."/>
            <person name="Magrath M.J.L."/>
            <person name="Mikheyev A.S."/>
        </authorList>
    </citation>
    <scope>NUCLEOTIDE SEQUENCE [LARGE SCALE GENOMIC DNA]</scope>
    <source>
        <strain evidence="2">Daus_M_001</strain>
        <tissue evidence="2">Leg muscle</tissue>
    </source>
</reference>
<gene>
    <name evidence="2" type="ORF">PR048_002680</name>
</gene>
<name>A0ABQ9IKV9_9NEOP</name>
<keyword evidence="3" id="KW-1185">Reference proteome</keyword>
<organism evidence="2 3">
    <name type="scientific">Dryococelus australis</name>
    <dbReference type="NCBI Taxonomy" id="614101"/>
    <lineage>
        <taxon>Eukaryota</taxon>
        <taxon>Metazoa</taxon>
        <taxon>Ecdysozoa</taxon>
        <taxon>Arthropoda</taxon>
        <taxon>Hexapoda</taxon>
        <taxon>Insecta</taxon>
        <taxon>Pterygota</taxon>
        <taxon>Neoptera</taxon>
        <taxon>Polyneoptera</taxon>
        <taxon>Phasmatodea</taxon>
        <taxon>Verophasmatodea</taxon>
        <taxon>Anareolatae</taxon>
        <taxon>Phasmatidae</taxon>
        <taxon>Eurycanthinae</taxon>
        <taxon>Dryococelus</taxon>
    </lineage>
</organism>
<evidence type="ECO:0000256" key="1">
    <source>
        <dbReference type="SAM" id="MobiDB-lite"/>
    </source>
</evidence>
<protein>
    <submittedName>
        <fullName evidence="2">Uncharacterized protein</fullName>
    </submittedName>
</protein>
<dbReference type="EMBL" id="JARBHB010000001">
    <property type="protein sequence ID" value="KAJ8897334.1"/>
    <property type="molecule type" value="Genomic_DNA"/>
</dbReference>
<accession>A0ABQ9IKV9</accession>
<proteinExistence type="predicted"/>
<feature type="compositionally biased region" description="Basic and acidic residues" evidence="1">
    <location>
        <begin position="1"/>
        <end position="14"/>
    </location>
</feature>
<evidence type="ECO:0000313" key="2">
    <source>
        <dbReference type="EMBL" id="KAJ8897334.1"/>
    </source>
</evidence>
<feature type="region of interest" description="Disordered" evidence="1">
    <location>
        <begin position="51"/>
        <end position="115"/>
    </location>
</feature>